<keyword evidence="7" id="KW-1185">Reference proteome</keyword>
<dbReference type="Proteomes" id="UP000001940">
    <property type="component" value="Chromosome IV"/>
</dbReference>
<evidence type="ECO:0000256" key="2">
    <source>
        <dbReference type="ARBA" id="ARBA00010112"/>
    </source>
</evidence>
<dbReference type="PANTHER" id="PTHR21700">
    <property type="entry name" value="TRANSTHYRETIN-LIKE FAMILY PROTEIN-RELATED"/>
    <property type="match status" value="1"/>
</dbReference>
<dbReference type="RefSeq" id="NP_001293817.1">
    <property type="nucleotide sequence ID" value="NM_001306888.1"/>
</dbReference>
<dbReference type="AGR" id="WB:WBGene00235391"/>
<dbReference type="AlphaFoldDB" id="V6CLT2"/>
<dbReference type="WormBase" id="F38A5.22">
    <property type="protein sequence ID" value="CE49327"/>
    <property type="gene ID" value="WBGene00235391"/>
</dbReference>
<evidence type="ECO:0000256" key="4">
    <source>
        <dbReference type="ARBA" id="ARBA00022729"/>
    </source>
</evidence>
<accession>V6CLT2</accession>
<sequence>MQKLPLFILILFLPIFLTTKPTDFSVRITGRLICHEEPYANHIYIPFDVFYENVLFHGNYSTRWTDKDGNFDYSCYVKNVERYIITPYIVIFHRCWERKVVPHRCDRMIVWPIPPMNLTFNSIIPDDKRTFHIGLLELRYKHQREVVKKCGLPG</sequence>
<name>V6CLT2_CAEEL</name>
<dbReference type="InParanoid" id="V6CLT2"/>
<evidence type="ECO:0000313" key="7">
    <source>
        <dbReference type="Proteomes" id="UP000001940"/>
    </source>
</evidence>
<organism evidence="6 7">
    <name type="scientific">Caenorhabditis elegans</name>
    <dbReference type="NCBI Taxonomy" id="6239"/>
    <lineage>
        <taxon>Eukaryota</taxon>
        <taxon>Metazoa</taxon>
        <taxon>Ecdysozoa</taxon>
        <taxon>Nematoda</taxon>
        <taxon>Chromadorea</taxon>
        <taxon>Rhabditida</taxon>
        <taxon>Rhabditina</taxon>
        <taxon>Rhabditomorpha</taxon>
        <taxon>Rhabditoidea</taxon>
        <taxon>Rhabditidae</taxon>
        <taxon>Peloderinae</taxon>
        <taxon>Caenorhabditis</taxon>
    </lineage>
</organism>
<comment type="similarity">
    <text evidence="2">Belongs to the nematode transthyretin-like family.</text>
</comment>
<dbReference type="CTD" id="24104553"/>
<evidence type="ECO:0000256" key="3">
    <source>
        <dbReference type="ARBA" id="ARBA00022525"/>
    </source>
</evidence>
<dbReference type="GO" id="GO:0005576">
    <property type="term" value="C:extracellular region"/>
    <property type="evidence" value="ECO:0007669"/>
    <property type="project" value="UniProtKB-SubCell"/>
</dbReference>
<feature type="signal peptide" evidence="5">
    <location>
        <begin position="1"/>
        <end position="21"/>
    </location>
</feature>
<dbReference type="Bgee" id="WBGene00235391">
    <property type="expression patterns" value="Expressed in adult organism and 2 other cell types or tissues"/>
</dbReference>
<evidence type="ECO:0000256" key="1">
    <source>
        <dbReference type="ARBA" id="ARBA00004613"/>
    </source>
</evidence>
<evidence type="ECO:0000313" key="8">
    <source>
        <dbReference type="WormBase" id="F38A5.22"/>
    </source>
</evidence>
<dbReference type="InterPro" id="IPR001534">
    <property type="entry name" value="Transthyretin-like"/>
</dbReference>
<feature type="chain" id="PRO_5004744491" evidence="5">
    <location>
        <begin position="22"/>
        <end position="154"/>
    </location>
</feature>
<dbReference type="KEGG" id="cel:CELE_F38A5.22"/>
<dbReference type="Gene3D" id="2.60.40.3330">
    <property type="match status" value="1"/>
</dbReference>
<dbReference type="Pfam" id="PF01060">
    <property type="entry name" value="TTR-52"/>
    <property type="match status" value="1"/>
</dbReference>
<dbReference type="SMR" id="V6CLT2"/>
<evidence type="ECO:0000256" key="5">
    <source>
        <dbReference type="SAM" id="SignalP"/>
    </source>
</evidence>
<protein>
    <submittedName>
        <fullName evidence="6">TransThyretin-Related family domain</fullName>
    </submittedName>
</protein>
<keyword evidence="3" id="KW-0964">Secreted</keyword>
<gene>
    <name evidence="6" type="ORF">CELE_F38A5.22</name>
    <name evidence="6 8" type="ORF">F38A5.22</name>
</gene>
<dbReference type="EMBL" id="BX284604">
    <property type="protein sequence ID" value="CDK13569.1"/>
    <property type="molecule type" value="Genomic_DNA"/>
</dbReference>
<comment type="subcellular location">
    <subcellularLocation>
        <location evidence="1">Secreted</location>
    </subcellularLocation>
</comment>
<dbReference type="InterPro" id="IPR038479">
    <property type="entry name" value="Transthyretin-like_sf"/>
</dbReference>
<dbReference type="HOGENOM" id="CLU_1705840_0_0_1"/>
<dbReference type="PANTHER" id="PTHR21700:SF17">
    <property type="entry name" value="TRANSTHYRETIN-RELATED FAMILY DOMAIN-RELATED"/>
    <property type="match status" value="1"/>
</dbReference>
<dbReference type="OrthoDB" id="5772150at2759"/>
<evidence type="ECO:0000313" key="6">
    <source>
        <dbReference type="EMBL" id="CDK13569.1"/>
    </source>
</evidence>
<proteinExistence type="inferred from homology"/>
<dbReference type="GeneID" id="24104553"/>
<reference evidence="6 7" key="1">
    <citation type="journal article" date="1998" name="Science">
        <title>Genome sequence of the nematode C. elegans: a platform for investigating biology.</title>
        <authorList>
            <consortium name="The C. elegans sequencing consortium"/>
            <person name="Sulson J.E."/>
            <person name="Waterston R."/>
        </authorList>
    </citation>
    <scope>NUCLEOTIDE SEQUENCE [LARGE SCALE GENOMIC DNA]</scope>
    <source>
        <strain evidence="6 7">Bristol N2</strain>
    </source>
</reference>
<keyword evidence="4 5" id="KW-0732">Signal</keyword>
<dbReference type="GO" id="GO:0009986">
    <property type="term" value="C:cell surface"/>
    <property type="evidence" value="ECO:0007669"/>
    <property type="project" value="InterPro"/>
</dbReference>